<accession>A0AAP6XHX9</accession>
<dbReference type="GO" id="GO:0062054">
    <property type="term" value="F:fluoride channel activity"/>
    <property type="evidence" value="ECO:0007669"/>
    <property type="project" value="UniProtKB-UniRule"/>
</dbReference>
<dbReference type="EMBL" id="CP077302">
    <property type="protein sequence ID" value="QXB18977.1"/>
    <property type="molecule type" value="Genomic_DNA"/>
</dbReference>
<reference evidence="11 13" key="1">
    <citation type="submission" date="2020-03" db="EMBL/GenBank/DDBJ databases">
        <title>Draft genome sequences of bacterial isolates from the female urobiome.</title>
        <authorList>
            <person name="Miller-Ensminger T."/>
            <person name="Wolfe A.J."/>
            <person name="Putonti C."/>
        </authorList>
    </citation>
    <scope>NUCLEOTIDE SEQUENCE [LARGE SCALE GENOMIC DNA]</scope>
    <source>
        <strain evidence="11 13">UMB8490</strain>
    </source>
</reference>
<dbReference type="PANTHER" id="PTHR28259:SF1">
    <property type="entry name" value="FLUORIDE EXPORT PROTEIN 1-RELATED"/>
    <property type="match status" value="1"/>
</dbReference>
<keyword evidence="10" id="KW-0406">Ion transport</keyword>
<keyword evidence="4 10" id="KW-1133">Transmembrane helix</keyword>
<feature type="binding site" evidence="10">
    <location>
        <position position="72"/>
    </location>
    <ligand>
        <name>Na(+)</name>
        <dbReference type="ChEBI" id="CHEBI:29101"/>
        <note>structural</note>
    </ligand>
</feature>
<dbReference type="HAMAP" id="MF_00454">
    <property type="entry name" value="FluC"/>
    <property type="match status" value="1"/>
</dbReference>
<dbReference type="Proteomes" id="UP000683520">
    <property type="component" value="Chromosome"/>
</dbReference>
<evidence type="ECO:0000256" key="2">
    <source>
        <dbReference type="ARBA" id="ARBA00022475"/>
    </source>
</evidence>
<evidence type="ECO:0000313" key="13">
    <source>
        <dbReference type="Proteomes" id="UP000591626"/>
    </source>
</evidence>
<dbReference type="Pfam" id="PF02537">
    <property type="entry name" value="CRCB"/>
    <property type="match status" value="1"/>
</dbReference>
<dbReference type="InterPro" id="IPR003691">
    <property type="entry name" value="FluC"/>
</dbReference>
<dbReference type="GeneID" id="92749035"/>
<dbReference type="GO" id="GO:0140114">
    <property type="term" value="P:cellular detoxification of fluoride"/>
    <property type="evidence" value="ECO:0007669"/>
    <property type="project" value="UniProtKB-UniRule"/>
</dbReference>
<dbReference type="GO" id="GO:0046872">
    <property type="term" value="F:metal ion binding"/>
    <property type="evidence" value="ECO:0007669"/>
    <property type="project" value="UniProtKB-KW"/>
</dbReference>
<comment type="subcellular location">
    <subcellularLocation>
        <location evidence="1 10">Cell membrane</location>
        <topology evidence="1 10">Multi-pass membrane protein</topology>
    </subcellularLocation>
</comment>
<evidence type="ECO:0000256" key="10">
    <source>
        <dbReference type="HAMAP-Rule" id="MF_00454"/>
    </source>
</evidence>
<evidence type="ECO:0000256" key="3">
    <source>
        <dbReference type="ARBA" id="ARBA00022692"/>
    </source>
</evidence>
<dbReference type="EMBL" id="JAAUVV010000002">
    <property type="protein sequence ID" value="NJJ03219.1"/>
    <property type="molecule type" value="Genomic_DNA"/>
</dbReference>
<keyword evidence="10" id="KW-0813">Transport</keyword>
<keyword evidence="3 10" id="KW-0812">Transmembrane</keyword>
<evidence type="ECO:0000256" key="7">
    <source>
        <dbReference type="ARBA" id="ARBA00035120"/>
    </source>
</evidence>
<evidence type="ECO:0000256" key="1">
    <source>
        <dbReference type="ARBA" id="ARBA00004651"/>
    </source>
</evidence>
<dbReference type="AlphaFoldDB" id="A0AAP6XHX9"/>
<reference evidence="12 14" key="2">
    <citation type="submission" date="2021-06" db="EMBL/GenBank/DDBJ databases">
        <title>FDA dAtabase for Regulatory Grade micrObial Sequences (FDA-ARGOS): Supporting development and validation of Infectious Disease Dx tests.</title>
        <authorList>
            <person name="Sproer C."/>
            <person name="Gronow S."/>
            <person name="Severitt S."/>
            <person name="Schroder I."/>
            <person name="Tallon L."/>
            <person name="Sadzewicz L."/>
            <person name="Zhao X."/>
            <person name="Boylan J."/>
            <person name="Ott S."/>
            <person name="Bowen H."/>
            <person name="Vavikolanu K."/>
            <person name="Mehta A."/>
            <person name="Aluvathingal J."/>
            <person name="Nadendla S."/>
            <person name="Lowell S."/>
            <person name="Myers T."/>
            <person name="Yan Y."/>
        </authorList>
    </citation>
    <scope>NUCLEOTIDE SEQUENCE [LARGE SCALE GENOMIC DNA]</scope>
    <source>
        <strain evidence="12 14">FDAARGOS 1425</strain>
    </source>
</reference>
<comment type="caution">
    <text evidence="10">Lacks conserved residue(s) required for the propagation of feature annotation.</text>
</comment>
<dbReference type="RefSeq" id="WP_070483505.1">
    <property type="nucleotide sequence ID" value="NZ_CP047198.1"/>
</dbReference>
<keyword evidence="6 10" id="KW-0407">Ion channel</keyword>
<organism evidence="11 13">
    <name type="scientific">Corynebacterium coyleae</name>
    <dbReference type="NCBI Taxonomy" id="53374"/>
    <lineage>
        <taxon>Bacteria</taxon>
        <taxon>Bacillati</taxon>
        <taxon>Actinomycetota</taxon>
        <taxon>Actinomycetes</taxon>
        <taxon>Mycobacteriales</taxon>
        <taxon>Corynebacteriaceae</taxon>
        <taxon>Corynebacterium</taxon>
    </lineage>
</organism>
<feature type="transmembrane region" description="Helical" evidence="10">
    <location>
        <begin position="51"/>
        <end position="75"/>
    </location>
</feature>
<evidence type="ECO:0000256" key="9">
    <source>
        <dbReference type="ARBA" id="ARBA00049940"/>
    </source>
</evidence>
<proteinExistence type="inferred from homology"/>
<comment type="similarity">
    <text evidence="7 10">Belongs to the fluoride channel Fluc/FEX (TC 1.A.43) family.</text>
</comment>
<keyword evidence="10" id="KW-0479">Metal-binding</keyword>
<comment type="function">
    <text evidence="9 10">Fluoride-specific ion channel. Important for reducing fluoride concentration in the cell, thus reducing its toxicity.</text>
</comment>
<feature type="binding site" evidence="10">
    <location>
        <position position="75"/>
    </location>
    <ligand>
        <name>Na(+)</name>
        <dbReference type="ChEBI" id="CHEBI:29101"/>
        <note>structural</note>
    </ligand>
</feature>
<keyword evidence="5 10" id="KW-0472">Membrane</keyword>
<sequence length="124" mass="12746">MLNIAALSLALTLAAVFAGALFGGAARYALTRIIHNAHAATFAANVVGSTVAGFAVTTPVAWQLALGVGFAGALSTWSTFAKELGELIKAKKHSEALRYGLSTAVIGILAAWFGLRWGLRAFGA</sequence>
<evidence type="ECO:0000256" key="5">
    <source>
        <dbReference type="ARBA" id="ARBA00023136"/>
    </source>
</evidence>
<dbReference type="Proteomes" id="UP000591626">
    <property type="component" value="Unassembled WGS sequence"/>
</dbReference>
<evidence type="ECO:0000256" key="6">
    <source>
        <dbReference type="ARBA" id="ARBA00023303"/>
    </source>
</evidence>
<name>A0AAP6XHX9_9CORY</name>
<dbReference type="GO" id="GO:0005886">
    <property type="term" value="C:plasma membrane"/>
    <property type="evidence" value="ECO:0007669"/>
    <property type="project" value="UniProtKB-SubCell"/>
</dbReference>
<protein>
    <recommendedName>
        <fullName evidence="10">Fluoride-specific ion channel FluC</fullName>
    </recommendedName>
</protein>
<feature type="transmembrane region" description="Helical" evidence="10">
    <location>
        <begin position="96"/>
        <end position="115"/>
    </location>
</feature>
<dbReference type="PANTHER" id="PTHR28259">
    <property type="entry name" value="FLUORIDE EXPORT PROTEIN 1-RELATED"/>
    <property type="match status" value="1"/>
</dbReference>
<evidence type="ECO:0000313" key="12">
    <source>
        <dbReference type="EMBL" id="QXB18977.1"/>
    </source>
</evidence>
<comment type="catalytic activity">
    <reaction evidence="8">
        <text>fluoride(in) = fluoride(out)</text>
        <dbReference type="Rhea" id="RHEA:76159"/>
        <dbReference type="ChEBI" id="CHEBI:17051"/>
    </reaction>
    <physiologicalReaction direction="left-to-right" evidence="8">
        <dbReference type="Rhea" id="RHEA:76160"/>
    </physiologicalReaction>
</comment>
<comment type="activity regulation">
    <text evidence="10">Na(+) is not transported, but it plays an essential structural role and its presence is essential for fluoride channel function.</text>
</comment>
<keyword evidence="10" id="KW-0915">Sodium</keyword>
<evidence type="ECO:0000256" key="8">
    <source>
        <dbReference type="ARBA" id="ARBA00035585"/>
    </source>
</evidence>
<evidence type="ECO:0000256" key="4">
    <source>
        <dbReference type="ARBA" id="ARBA00022989"/>
    </source>
</evidence>
<gene>
    <name evidence="10" type="primary">fluC</name>
    <name evidence="10" type="synonym">crcB</name>
    <name evidence="11" type="ORF">HC138_02360</name>
    <name evidence="12" type="ORF">I6L55_02440</name>
</gene>
<evidence type="ECO:0000313" key="14">
    <source>
        <dbReference type="Proteomes" id="UP000683520"/>
    </source>
</evidence>
<keyword evidence="2 10" id="KW-1003">Cell membrane</keyword>
<keyword evidence="14" id="KW-1185">Reference proteome</keyword>
<evidence type="ECO:0000313" key="11">
    <source>
        <dbReference type="EMBL" id="NJJ03219.1"/>
    </source>
</evidence>